<comment type="domain">
    <text evidence="7">Has four distinct domains: an N-terminal nucleotidyltransferase (NT) domain responsible for UTase activity, a central HD domain that encodes UR activity, and two C-terminal ACT domains that seem to have a role in glutamine sensing.</text>
</comment>
<evidence type="ECO:0000256" key="4">
    <source>
        <dbReference type="ARBA" id="ARBA00022801"/>
    </source>
</evidence>
<evidence type="ECO:0000313" key="11">
    <source>
        <dbReference type="Proteomes" id="UP000248021"/>
    </source>
</evidence>
<organism evidence="10 11">
    <name type="scientific">Chelatococcus asaccharovorans</name>
    <dbReference type="NCBI Taxonomy" id="28210"/>
    <lineage>
        <taxon>Bacteria</taxon>
        <taxon>Pseudomonadati</taxon>
        <taxon>Pseudomonadota</taxon>
        <taxon>Alphaproteobacteria</taxon>
        <taxon>Hyphomicrobiales</taxon>
        <taxon>Chelatococcaceae</taxon>
        <taxon>Chelatococcus</taxon>
    </lineage>
</organism>
<comment type="caution">
    <text evidence="10">The sequence shown here is derived from an EMBL/GenBank/DDBJ whole genome shotgun (WGS) entry which is preliminary data.</text>
</comment>
<sequence>MARAPADSVQAAITTLQANCGSDANALRSGLVTYLKLIHERGLAHAEERLLAERDGLACAHRLSATMDKIISIAFGVVTQLLHPQPEATGTATLAIVAVGGYGRGTLAPGSDVDILFMMGSPGKPKSGLRSRNGQGPAVSQTAWSERVVETLLYVLWDLKLKVGHATRTVDESIREATNDLTIRTAILEARHLVGDKGLFDELVTRFDKDIVSGTAPAFVEAKLAERDARLHRAGTSRYVVEPNVKDGKGGLRDLNTLFWIAKYTYRVRDAKELVTAGLFTQDEFALFQRCESFLWRVRCHMHFVTGRAEERLSFDLQPPIALRNGYIAHGGLSAVERFMKRYFLTAKDVGDLTAIVCAALEARHAKPRPVLDRFVSRLRSRRNYRTLESRDFILDNNRITVASNEVFKRDPVNLIRLYWLADRHSYAIHPDASRLATRSLALIDRSVRNDTEANQLFLDVLTSHNAPEVVLRRMNESGVLGRFIPEFGRIVALMQFNMYHHYTVDEHLLRAVGVLADIDAGRSDAEHPLSGEIIGTIQNRRALYVAVFLHDVAKGRQSDHSTGGARVARKLGPRFGLTPAETETAAWLVDNHLLMSMVAQSRDINDPSTIRSFAGTVQTMERLKLLLVLTVCDIKAVGPGVWNGWKGELLRSLYYETQIALTGGHVSASRNERVSAAQAELRQALPDWTGAEFAAYAARHYAPYWLKVDIARKIQHARLIRRAEETGETTVTTVETDGFRGVTELVAAAPDHPRLLAILTGACAAAGGNIVDAQIFTTTDGLALDTLVISRAFDRDDDELRRGERIAQAIKRALTGEVRIADLVASRRPKKDRSRTFHVPTEVIVDNSLSDRHTVLEISGLDRPGLLYDLTTVLSQLNLNIASAHIATYGEKVVDVFYVTDLTGAKIDNTNRQAAIRRAIERIFLDDDGDDAISKTG</sequence>
<dbReference type="InterPro" id="IPR002934">
    <property type="entry name" value="Polymerase_NTP_transf_dom"/>
</dbReference>
<comment type="similarity">
    <text evidence="7">Belongs to the GlnD family.</text>
</comment>
<dbReference type="InterPro" id="IPR003607">
    <property type="entry name" value="HD/PDEase_dom"/>
</dbReference>
<dbReference type="NCBIfam" id="TIGR01693">
    <property type="entry name" value="UTase_glnD"/>
    <property type="match status" value="1"/>
</dbReference>
<dbReference type="SMART" id="SM00471">
    <property type="entry name" value="HDc"/>
    <property type="match status" value="1"/>
</dbReference>
<dbReference type="NCBIfam" id="NF003467">
    <property type="entry name" value="PRK05092.1"/>
    <property type="match status" value="1"/>
</dbReference>
<dbReference type="Pfam" id="PF24931">
    <property type="entry name" value="ACT_ACR9_3rd"/>
    <property type="match status" value="1"/>
</dbReference>
<dbReference type="InterPro" id="IPR002912">
    <property type="entry name" value="ACT_dom"/>
</dbReference>
<dbReference type="Gene3D" id="3.30.70.260">
    <property type="match status" value="1"/>
</dbReference>
<dbReference type="GO" id="GO:0008773">
    <property type="term" value="F:[protein-PII] uridylyltransferase activity"/>
    <property type="evidence" value="ECO:0007669"/>
    <property type="project" value="UniProtKB-UniRule"/>
</dbReference>
<reference evidence="10 11" key="1">
    <citation type="submission" date="2018-05" db="EMBL/GenBank/DDBJ databases">
        <title>Genomic Encyclopedia of Type Strains, Phase IV (KMG-IV): sequencing the most valuable type-strain genomes for metagenomic binning, comparative biology and taxonomic classification.</title>
        <authorList>
            <person name="Goeker M."/>
        </authorList>
    </citation>
    <scope>NUCLEOTIDE SEQUENCE [LARGE SCALE GENOMIC DNA]</scope>
    <source>
        <strain evidence="10 11">DSM 6462</strain>
    </source>
</reference>
<feature type="domain" description="ACT" evidence="8">
    <location>
        <begin position="745"/>
        <end position="827"/>
    </location>
</feature>
<dbReference type="EC" id="3.1.4.-" evidence="7"/>
<dbReference type="SUPFAM" id="SSF81593">
    <property type="entry name" value="Nucleotidyltransferase substrate binding subunit/domain"/>
    <property type="match status" value="1"/>
</dbReference>
<evidence type="ECO:0000259" key="8">
    <source>
        <dbReference type="PROSITE" id="PS51671"/>
    </source>
</evidence>
<gene>
    <name evidence="7" type="primary">glnD</name>
    <name evidence="10" type="ORF">C7450_12025</name>
</gene>
<dbReference type="EMBL" id="QJJK01000020">
    <property type="protein sequence ID" value="PXW51343.1"/>
    <property type="molecule type" value="Genomic_DNA"/>
</dbReference>
<keyword evidence="2 7" id="KW-0548">Nucleotidyltransferase</keyword>
<dbReference type="SUPFAM" id="SSF81891">
    <property type="entry name" value="Poly A polymerase C-terminal region-like"/>
    <property type="match status" value="1"/>
</dbReference>
<dbReference type="PANTHER" id="PTHR47320">
    <property type="entry name" value="BIFUNCTIONAL URIDYLYLTRANSFERASE/URIDYLYL-REMOVING ENZYME"/>
    <property type="match status" value="1"/>
</dbReference>
<dbReference type="HAMAP" id="MF_00277">
    <property type="entry name" value="PII_uridylyl_transf"/>
    <property type="match status" value="1"/>
</dbReference>
<dbReference type="GO" id="GO:0006808">
    <property type="term" value="P:regulation of nitrogen utilization"/>
    <property type="evidence" value="ECO:0007669"/>
    <property type="project" value="UniProtKB-UniRule"/>
</dbReference>
<comment type="function">
    <text evidence="7">Modifies, by uridylylation and deuridylylation, the PII regulatory proteins (GlnB and homologs), in response to the nitrogen status of the cell that GlnD senses through the glutamine level. Under low glutamine levels, catalyzes the conversion of the PII proteins and UTP to PII-UMP and PPi, while under higher glutamine levels, GlnD hydrolyzes PII-UMP to PII and UMP (deuridylylation). Thus, controls uridylylation state and activity of the PII proteins, and plays an important role in the regulation of nitrogen metabolism.</text>
</comment>
<protein>
    <recommendedName>
        <fullName evidence="7">Bifunctional uridylyltransferase/uridylyl-removing enzyme</fullName>
        <shortName evidence="7">UTase/UR</shortName>
    </recommendedName>
    <alternativeName>
        <fullName evidence="7">Bifunctional [protein-PII] modification enzyme</fullName>
    </alternativeName>
    <alternativeName>
        <fullName evidence="7">Bifunctional nitrogen sensor protein</fullName>
    </alternativeName>
    <domain>
        <recommendedName>
            <fullName evidence="7">[Protein-PII] uridylyltransferase</fullName>
            <shortName evidence="7">PII uridylyltransferase</shortName>
            <shortName evidence="7">UTase</shortName>
            <ecNumber evidence="7">2.7.7.59</ecNumber>
        </recommendedName>
    </domain>
    <domain>
        <recommendedName>
            <fullName evidence="7">[Protein-PII]-UMP uridylyl-removing enzyme</fullName>
            <shortName evidence="7">UR</shortName>
            <ecNumber evidence="7">3.1.4.-</ecNumber>
        </recommendedName>
    </domain>
</protein>
<comment type="catalytic activity">
    <reaction evidence="7">
        <text>[protein-PII]-L-tyrosine + UTP = [protein-PII]-uridylyl-L-tyrosine + diphosphate</text>
        <dbReference type="Rhea" id="RHEA:13673"/>
        <dbReference type="Rhea" id="RHEA-COMP:12147"/>
        <dbReference type="Rhea" id="RHEA-COMP:12148"/>
        <dbReference type="ChEBI" id="CHEBI:33019"/>
        <dbReference type="ChEBI" id="CHEBI:46398"/>
        <dbReference type="ChEBI" id="CHEBI:46858"/>
        <dbReference type="ChEBI" id="CHEBI:90602"/>
        <dbReference type="EC" id="2.7.7.59"/>
    </reaction>
</comment>
<comment type="catalytic activity">
    <reaction evidence="7">
        <text>[protein-PII]-uridylyl-L-tyrosine + H2O = [protein-PII]-L-tyrosine + UMP + H(+)</text>
        <dbReference type="Rhea" id="RHEA:48600"/>
        <dbReference type="Rhea" id="RHEA-COMP:12147"/>
        <dbReference type="Rhea" id="RHEA-COMP:12148"/>
        <dbReference type="ChEBI" id="CHEBI:15377"/>
        <dbReference type="ChEBI" id="CHEBI:15378"/>
        <dbReference type="ChEBI" id="CHEBI:46858"/>
        <dbReference type="ChEBI" id="CHEBI:57865"/>
        <dbReference type="ChEBI" id="CHEBI:90602"/>
    </reaction>
</comment>
<keyword evidence="1 7" id="KW-0808">Transferase</keyword>
<dbReference type="Pfam" id="PF01909">
    <property type="entry name" value="NTP_transf_2"/>
    <property type="match status" value="1"/>
</dbReference>
<feature type="domain" description="ACT" evidence="8">
    <location>
        <begin position="856"/>
        <end position="931"/>
    </location>
</feature>
<dbReference type="CDD" id="cd05401">
    <property type="entry name" value="NT_GlnE_GlnD_like"/>
    <property type="match status" value="1"/>
</dbReference>
<comment type="cofactor">
    <cofactor evidence="7">
        <name>Mg(2+)</name>
        <dbReference type="ChEBI" id="CHEBI:18420"/>
    </cofactor>
</comment>
<feature type="domain" description="HD" evidence="9">
    <location>
        <begin position="505"/>
        <end position="627"/>
    </location>
</feature>
<dbReference type="PROSITE" id="PS51671">
    <property type="entry name" value="ACT"/>
    <property type="match status" value="2"/>
</dbReference>
<dbReference type="Pfam" id="PF01966">
    <property type="entry name" value="HD"/>
    <property type="match status" value="1"/>
</dbReference>
<dbReference type="InterPro" id="IPR006674">
    <property type="entry name" value="HD_domain"/>
</dbReference>
<evidence type="ECO:0000256" key="3">
    <source>
        <dbReference type="ARBA" id="ARBA00022737"/>
    </source>
</evidence>
<comment type="caution">
    <text evidence="7">Lacks conserved residue(s) required for the propagation of feature annotation.</text>
</comment>
<evidence type="ECO:0000256" key="7">
    <source>
        <dbReference type="HAMAP-Rule" id="MF_00277"/>
    </source>
</evidence>
<dbReference type="RefSeq" id="WP_110378366.1">
    <property type="nucleotide sequence ID" value="NZ_JAHBRY010000001.1"/>
</dbReference>
<evidence type="ECO:0000256" key="5">
    <source>
        <dbReference type="ARBA" id="ARBA00022842"/>
    </source>
</evidence>
<dbReference type="Pfam" id="PF08335">
    <property type="entry name" value="GlnD_UR_UTase"/>
    <property type="match status" value="1"/>
</dbReference>
<dbReference type="InterPro" id="IPR010043">
    <property type="entry name" value="UTase/UR"/>
</dbReference>
<keyword evidence="3" id="KW-0677">Repeat</keyword>
<proteinExistence type="inferred from homology"/>
<dbReference type="EC" id="2.7.7.59" evidence="7"/>
<dbReference type="InterPro" id="IPR045865">
    <property type="entry name" value="ACT-like_dom_sf"/>
</dbReference>
<evidence type="ECO:0000259" key="9">
    <source>
        <dbReference type="PROSITE" id="PS51831"/>
    </source>
</evidence>
<feature type="region of interest" description="Uridylyltransferase" evidence="7">
    <location>
        <begin position="1"/>
        <end position="387"/>
    </location>
</feature>
<dbReference type="CDD" id="cd04900">
    <property type="entry name" value="ACT_UUR-like_1"/>
    <property type="match status" value="1"/>
</dbReference>
<dbReference type="InterPro" id="IPR013546">
    <property type="entry name" value="PII_UdlTrfase/GS_AdlTrfase"/>
</dbReference>
<evidence type="ECO:0000256" key="6">
    <source>
        <dbReference type="ARBA" id="ARBA00023268"/>
    </source>
</evidence>
<keyword evidence="5 7" id="KW-0460">Magnesium</keyword>
<comment type="activity regulation">
    <text evidence="7">Uridylyltransferase (UTase) activity is inhibited by glutamine, while glutamine activates uridylyl-removing (UR) activity.</text>
</comment>
<dbReference type="InterPro" id="IPR043519">
    <property type="entry name" value="NT_sf"/>
</dbReference>
<evidence type="ECO:0000256" key="2">
    <source>
        <dbReference type="ARBA" id="ARBA00022695"/>
    </source>
</evidence>
<dbReference type="Gene3D" id="1.10.3090.10">
    <property type="entry name" value="cca-adding enzyme, domain 2"/>
    <property type="match status" value="1"/>
</dbReference>
<name>A0A2V3TTK9_9HYPH</name>
<dbReference type="PIRSF" id="PIRSF006288">
    <property type="entry name" value="PII_uridyltransf"/>
    <property type="match status" value="1"/>
</dbReference>
<evidence type="ECO:0000313" key="10">
    <source>
        <dbReference type="EMBL" id="PXW51343.1"/>
    </source>
</evidence>
<dbReference type="PROSITE" id="PS51831">
    <property type="entry name" value="HD"/>
    <property type="match status" value="1"/>
</dbReference>
<keyword evidence="6 7" id="KW-0511">Multifunctional enzyme</keyword>
<dbReference type="GO" id="GO:0008081">
    <property type="term" value="F:phosphoric diester hydrolase activity"/>
    <property type="evidence" value="ECO:0007669"/>
    <property type="project" value="UniProtKB-UniRule"/>
</dbReference>
<dbReference type="CDD" id="cd04899">
    <property type="entry name" value="ACT_ACR-UUR-like_2"/>
    <property type="match status" value="1"/>
</dbReference>
<dbReference type="AlphaFoldDB" id="A0A2V3TTK9"/>
<dbReference type="OrthoDB" id="9758038at2"/>
<dbReference type="Proteomes" id="UP000248021">
    <property type="component" value="Unassembled WGS sequence"/>
</dbReference>
<keyword evidence="4 7" id="KW-0378">Hydrolase</keyword>
<dbReference type="SUPFAM" id="SSF55021">
    <property type="entry name" value="ACT-like"/>
    <property type="match status" value="2"/>
</dbReference>
<dbReference type="PANTHER" id="PTHR47320:SF1">
    <property type="entry name" value="BIFUNCTIONAL URIDYLYLTRANSFERASE_URIDYLYL-REMOVING ENZYME"/>
    <property type="match status" value="1"/>
</dbReference>
<keyword evidence="11" id="KW-1185">Reference proteome</keyword>
<accession>A0A2V3TTK9</accession>
<dbReference type="Gene3D" id="3.30.460.10">
    <property type="entry name" value="Beta Polymerase, domain 2"/>
    <property type="match status" value="1"/>
</dbReference>
<evidence type="ECO:0000256" key="1">
    <source>
        <dbReference type="ARBA" id="ARBA00022679"/>
    </source>
</evidence>
<dbReference type="SUPFAM" id="SSF81301">
    <property type="entry name" value="Nucleotidyltransferase"/>
    <property type="match status" value="1"/>
</dbReference>